<protein>
    <submittedName>
        <fullName evidence="2">Uncharacterized protein</fullName>
    </submittedName>
</protein>
<organism evidence="2 3">
    <name type="scientific">Chloropicon primus</name>
    <dbReference type="NCBI Taxonomy" id="1764295"/>
    <lineage>
        <taxon>Eukaryota</taxon>
        <taxon>Viridiplantae</taxon>
        <taxon>Chlorophyta</taxon>
        <taxon>Chloropicophyceae</taxon>
        <taxon>Chloropicales</taxon>
        <taxon>Chloropicaceae</taxon>
        <taxon>Chloropicon</taxon>
    </lineage>
</organism>
<accession>A0A5B8MDZ2</accession>
<dbReference type="Proteomes" id="UP000316726">
    <property type="component" value="Chromosome 2"/>
</dbReference>
<name>A0A5B8MDZ2_9CHLO</name>
<gene>
    <name evidence="2" type="ORF">A3770_02p13560</name>
    <name evidence="1" type="ORF">CPRI1469_LOCUS3689</name>
</gene>
<dbReference type="EMBL" id="HBHL01005742">
    <property type="protein sequence ID" value="CAD9714835.1"/>
    <property type="molecule type" value="Transcribed_RNA"/>
</dbReference>
<dbReference type="AlphaFoldDB" id="A0A5B8MDZ2"/>
<reference evidence="2 3" key="1">
    <citation type="submission" date="2018-07" db="EMBL/GenBank/DDBJ databases">
        <title>The complete nuclear genome of the prasinophyte Chloropicon primus (CCMP1205).</title>
        <authorList>
            <person name="Pombert J.-F."/>
            <person name="Otis C."/>
            <person name="Turmel M."/>
            <person name="Lemieux C."/>
        </authorList>
    </citation>
    <scope>NUCLEOTIDE SEQUENCE [LARGE SCALE GENOMIC DNA]</scope>
    <source>
        <strain evidence="2 3">CCMP1205</strain>
    </source>
</reference>
<evidence type="ECO:0000313" key="3">
    <source>
        <dbReference type="Proteomes" id="UP000316726"/>
    </source>
</evidence>
<proteinExistence type="predicted"/>
<dbReference type="EMBL" id="CP031035">
    <property type="protein sequence ID" value="QDZ18838.1"/>
    <property type="molecule type" value="Genomic_DNA"/>
</dbReference>
<keyword evidence="3" id="KW-1185">Reference proteome</keyword>
<reference evidence="1" key="2">
    <citation type="submission" date="2021-01" db="EMBL/GenBank/DDBJ databases">
        <authorList>
            <person name="Corre E."/>
            <person name="Pelletier E."/>
            <person name="Niang G."/>
            <person name="Scheremetjew M."/>
            <person name="Finn R."/>
            <person name="Kale V."/>
            <person name="Holt S."/>
            <person name="Cochrane G."/>
            <person name="Meng A."/>
            <person name="Brown T."/>
            <person name="Cohen L."/>
        </authorList>
    </citation>
    <scope>NUCLEOTIDE SEQUENCE</scope>
    <source>
        <strain evidence="1">CCMP1205</strain>
    </source>
</reference>
<evidence type="ECO:0000313" key="2">
    <source>
        <dbReference type="EMBL" id="QDZ18838.1"/>
    </source>
</evidence>
<evidence type="ECO:0000313" key="1">
    <source>
        <dbReference type="EMBL" id="CAD9714835.1"/>
    </source>
</evidence>
<sequence>MELSEWQKVEVSGRRVASSALRTRRARARVTTHHARRFLTTVAKSIQENGNGAKHGGGAANTHKAEAVAAGVSKTVQEAAGSAAGKAAKKAPAKVWWKSLESAAKDVSAHVGSTLKKKAAELRGPAMEMKVNVDVLKPTIDSVKKGASDFWAVVPPPVRKASPYIGVALATAVVVHSVESKFRKASEKKLFSKMALLAEEKQGIAERMKELEGSRYMRGDSTVDLSRAVSEATAAAASAAAAAAEAARYCVVPRR</sequence>